<dbReference type="PRINTS" id="PR00344">
    <property type="entry name" value="BCTRLSENSOR"/>
</dbReference>
<evidence type="ECO:0000256" key="10">
    <source>
        <dbReference type="ARBA" id="ARBA00022840"/>
    </source>
</evidence>
<keyword evidence="4" id="KW-1003">Cell membrane</keyword>
<keyword evidence="10" id="KW-0067">ATP-binding</keyword>
<dbReference type="GO" id="GO:0000155">
    <property type="term" value="F:phosphorelay sensor kinase activity"/>
    <property type="evidence" value="ECO:0007669"/>
    <property type="project" value="InterPro"/>
</dbReference>
<dbReference type="Gene3D" id="3.30.565.10">
    <property type="entry name" value="Histidine kinase-like ATPase, C-terminal domain"/>
    <property type="match status" value="1"/>
</dbReference>
<dbReference type="STRING" id="1423745.GCA_001311215_01644"/>
<feature type="transmembrane region" description="Helical" evidence="14">
    <location>
        <begin position="21"/>
        <end position="42"/>
    </location>
</feature>
<keyword evidence="11 14" id="KW-1133">Transmembrane helix</keyword>
<evidence type="ECO:0000256" key="9">
    <source>
        <dbReference type="ARBA" id="ARBA00022777"/>
    </source>
</evidence>
<comment type="subcellular location">
    <subcellularLocation>
        <location evidence="2">Cell membrane</location>
        <topology evidence="2">Multi-pass membrane protein</topology>
    </subcellularLocation>
</comment>
<dbReference type="InterPro" id="IPR004358">
    <property type="entry name" value="Sig_transdc_His_kin-like_C"/>
</dbReference>
<comment type="caution">
    <text evidence="16">The sequence shown here is derived from an EMBL/GenBank/DDBJ whole genome shotgun (WGS) entry which is preliminary data.</text>
</comment>
<dbReference type="SUPFAM" id="SSF47384">
    <property type="entry name" value="Homodimeric domain of signal transducing histidine kinase"/>
    <property type="match status" value="1"/>
</dbReference>
<dbReference type="Pfam" id="PF00512">
    <property type="entry name" value="HisKA"/>
    <property type="match status" value="1"/>
</dbReference>
<evidence type="ECO:0000256" key="12">
    <source>
        <dbReference type="ARBA" id="ARBA00023012"/>
    </source>
</evidence>
<keyword evidence="6" id="KW-0808">Transferase</keyword>
<dbReference type="GO" id="GO:0005886">
    <property type="term" value="C:plasma membrane"/>
    <property type="evidence" value="ECO:0007669"/>
    <property type="project" value="UniProtKB-SubCell"/>
</dbReference>
<evidence type="ECO:0000259" key="15">
    <source>
        <dbReference type="PROSITE" id="PS50109"/>
    </source>
</evidence>
<dbReference type="Pfam" id="PF02518">
    <property type="entry name" value="HATPase_c"/>
    <property type="match status" value="1"/>
</dbReference>
<feature type="transmembrane region" description="Helical" evidence="14">
    <location>
        <begin position="74"/>
        <end position="92"/>
    </location>
</feature>
<dbReference type="RefSeq" id="WP_056961417.1">
    <property type="nucleotide sequence ID" value="NZ_AYZI01000002.1"/>
</dbReference>
<proteinExistence type="predicted"/>
<keyword evidence="5" id="KW-0597">Phosphoprotein</keyword>
<evidence type="ECO:0000256" key="1">
    <source>
        <dbReference type="ARBA" id="ARBA00000085"/>
    </source>
</evidence>
<evidence type="ECO:0000256" key="13">
    <source>
        <dbReference type="ARBA" id="ARBA00023136"/>
    </source>
</evidence>
<dbReference type="CDD" id="cd00075">
    <property type="entry name" value="HATPase"/>
    <property type="match status" value="1"/>
</dbReference>
<dbReference type="AlphaFoldDB" id="A0A0R2CWY2"/>
<gene>
    <name evidence="16" type="ORF">FC87_GL000514</name>
</gene>
<evidence type="ECO:0000256" key="7">
    <source>
        <dbReference type="ARBA" id="ARBA00022692"/>
    </source>
</evidence>
<dbReference type="FunFam" id="3.30.565.10:FF:000006">
    <property type="entry name" value="Sensor histidine kinase WalK"/>
    <property type="match status" value="1"/>
</dbReference>
<dbReference type="EMBL" id="AYZI01000002">
    <property type="protein sequence ID" value="KRM92380.1"/>
    <property type="molecule type" value="Genomic_DNA"/>
</dbReference>
<dbReference type="EC" id="2.7.13.3" evidence="3"/>
<organism evidence="16 17">
    <name type="scientific">Fructilactobacillus florum DSM 22689 = JCM 16035</name>
    <dbReference type="NCBI Taxonomy" id="1423745"/>
    <lineage>
        <taxon>Bacteria</taxon>
        <taxon>Bacillati</taxon>
        <taxon>Bacillota</taxon>
        <taxon>Bacilli</taxon>
        <taxon>Lactobacillales</taxon>
        <taxon>Lactobacillaceae</taxon>
        <taxon>Fructilactobacillus</taxon>
    </lineage>
</organism>
<dbReference type="PANTHER" id="PTHR45528:SF1">
    <property type="entry name" value="SENSOR HISTIDINE KINASE CPXA"/>
    <property type="match status" value="1"/>
</dbReference>
<dbReference type="GO" id="GO:0005524">
    <property type="term" value="F:ATP binding"/>
    <property type="evidence" value="ECO:0007669"/>
    <property type="project" value="UniProtKB-KW"/>
</dbReference>
<comment type="catalytic activity">
    <reaction evidence="1">
        <text>ATP + protein L-histidine = ADP + protein N-phospho-L-histidine.</text>
        <dbReference type="EC" id="2.7.13.3"/>
    </reaction>
</comment>
<evidence type="ECO:0000256" key="4">
    <source>
        <dbReference type="ARBA" id="ARBA00022475"/>
    </source>
</evidence>
<dbReference type="Gene3D" id="1.10.287.130">
    <property type="match status" value="1"/>
</dbReference>
<evidence type="ECO:0000256" key="11">
    <source>
        <dbReference type="ARBA" id="ARBA00022989"/>
    </source>
</evidence>
<keyword evidence="9" id="KW-0418">Kinase</keyword>
<dbReference type="SMART" id="SM00388">
    <property type="entry name" value="HisKA"/>
    <property type="match status" value="1"/>
</dbReference>
<dbReference type="FunFam" id="1.10.287.130:FF:000001">
    <property type="entry name" value="Two-component sensor histidine kinase"/>
    <property type="match status" value="1"/>
</dbReference>
<evidence type="ECO:0000313" key="16">
    <source>
        <dbReference type="EMBL" id="KRM92380.1"/>
    </source>
</evidence>
<protein>
    <recommendedName>
        <fullName evidence="3">histidine kinase</fullName>
        <ecNumber evidence="3">2.7.13.3</ecNumber>
    </recommendedName>
</protein>
<dbReference type="SUPFAM" id="SSF55874">
    <property type="entry name" value="ATPase domain of HSP90 chaperone/DNA topoisomerase II/histidine kinase"/>
    <property type="match status" value="1"/>
</dbReference>
<dbReference type="InterPro" id="IPR003594">
    <property type="entry name" value="HATPase_dom"/>
</dbReference>
<evidence type="ECO:0000256" key="2">
    <source>
        <dbReference type="ARBA" id="ARBA00004651"/>
    </source>
</evidence>
<keyword evidence="13 14" id="KW-0472">Membrane</keyword>
<reference evidence="16 17" key="1">
    <citation type="journal article" date="2015" name="Genome Announc.">
        <title>Expanding the biotechnology potential of lactobacilli through comparative genomics of 213 strains and associated genera.</title>
        <authorList>
            <person name="Sun Z."/>
            <person name="Harris H.M."/>
            <person name="McCann A."/>
            <person name="Guo C."/>
            <person name="Argimon S."/>
            <person name="Zhang W."/>
            <person name="Yang X."/>
            <person name="Jeffery I.B."/>
            <person name="Cooney J.C."/>
            <person name="Kagawa T.F."/>
            <person name="Liu W."/>
            <person name="Song Y."/>
            <person name="Salvetti E."/>
            <person name="Wrobel A."/>
            <person name="Rasinkangas P."/>
            <person name="Parkhill J."/>
            <person name="Rea M.C."/>
            <person name="O'Sullivan O."/>
            <person name="Ritari J."/>
            <person name="Douillard F.P."/>
            <person name="Paul Ross R."/>
            <person name="Yang R."/>
            <person name="Briner A.E."/>
            <person name="Felis G.E."/>
            <person name="de Vos W.M."/>
            <person name="Barrangou R."/>
            <person name="Klaenhammer T.R."/>
            <person name="Caufield P.W."/>
            <person name="Cui Y."/>
            <person name="Zhang H."/>
            <person name="O'Toole P.W."/>
        </authorList>
    </citation>
    <scope>NUCLEOTIDE SEQUENCE [LARGE SCALE GENOMIC DNA]</scope>
    <source>
        <strain evidence="16 17">DSM 22689</strain>
    </source>
</reference>
<evidence type="ECO:0000313" key="17">
    <source>
        <dbReference type="Proteomes" id="UP000051586"/>
    </source>
</evidence>
<accession>A0A0R2CWY2</accession>
<dbReference type="CDD" id="cd00082">
    <property type="entry name" value="HisKA"/>
    <property type="match status" value="1"/>
</dbReference>
<dbReference type="PATRIC" id="fig|1423745.4.peg.539"/>
<sequence>MATTNFKLTSKEKNELWFEGIVTLIFLLLVDLAVGNIIITFIRNNQGVNDGIFIIKQSVTFGPFEQQLLSWENIFWVLMGIFDVVVIWWRLIRVYHRIQISRIIDELHYISAGHFDHRIPFHLSGDNERVVQSVNALVDNVIKSLNEERRIEKSKDELVTSVSHDLRTPLTSIIGYLGLIDAKQYKSETALLEYCRIAYEKAQQMKKLVDRLFEYTKANNIEHQQLEINQVDVNQLLDQLETSFYLEAKKKGMRIVLTPLSKDITMATNAELLGRIFNNLITNALNYGKDGKNIFLSAKLLDQQMIQFQVANDGKRIPPKIISKIFDRFYREESSRNAATGGSGLGLAIVREMVGHQGGTIHVDSTNRMTTFTFTLPIQQTTVAKAGKKK</sequence>
<dbReference type="Proteomes" id="UP000051586">
    <property type="component" value="Unassembled WGS sequence"/>
</dbReference>
<name>A0A0R2CWY2_9LACO</name>
<dbReference type="InterPro" id="IPR003661">
    <property type="entry name" value="HisK_dim/P_dom"/>
</dbReference>
<dbReference type="InterPro" id="IPR005467">
    <property type="entry name" value="His_kinase_dom"/>
</dbReference>
<evidence type="ECO:0000256" key="8">
    <source>
        <dbReference type="ARBA" id="ARBA00022741"/>
    </source>
</evidence>
<keyword evidence="7 14" id="KW-0812">Transmembrane</keyword>
<evidence type="ECO:0000256" key="3">
    <source>
        <dbReference type="ARBA" id="ARBA00012438"/>
    </source>
</evidence>
<dbReference type="InterPro" id="IPR036097">
    <property type="entry name" value="HisK_dim/P_sf"/>
</dbReference>
<evidence type="ECO:0000256" key="14">
    <source>
        <dbReference type="SAM" id="Phobius"/>
    </source>
</evidence>
<dbReference type="PANTHER" id="PTHR45528">
    <property type="entry name" value="SENSOR HISTIDINE KINASE CPXA"/>
    <property type="match status" value="1"/>
</dbReference>
<evidence type="ECO:0000256" key="6">
    <source>
        <dbReference type="ARBA" id="ARBA00022679"/>
    </source>
</evidence>
<dbReference type="SMART" id="SM00387">
    <property type="entry name" value="HATPase_c"/>
    <property type="match status" value="1"/>
</dbReference>
<keyword evidence="8" id="KW-0547">Nucleotide-binding</keyword>
<dbReference type="InterPro" id="IPR036890">
    <property type="entry name" value="HATPase_C_sf"/>
</dbReference>
<feature type="domain" description="Histidine kinase" evidence="15">
    <location>
        <begin position="161"/>
        <end position="380"/>
    </location>
</feature>
<evidence type="ECO:0000256" key="5">
    <source>
        <dbReference type="ARBA" id="ARBA00022553"/>
    </source>
</evidence>
<dbReference type="InterPro" id="IPR050398">
    <property type="entry name" value="HssS/ArlS-like"/>
</dbReference>
<keyword evidence="12" id="KW-0902">Two-component regulatory system</keyword>
<dbReference type="PROSITE" id="PS50109">
    <property type="entry name" value="HIS_KIN"/>
    <property type="match status" value="1"/>
</dbReference>